<evidence type="ECO:0000256" key="7">
    <source>
        <dbReference type="ARBA" id="ARBA00023163"/>
    </source>
</evidence>
<evidence type="ECO:0000256" key="3">
    <source>
        <dbReference type="ARBA" id="ARBA00022553"/>
    </source>
</evidence>
<keyword evidence="3 8" id="KW-0597">Phosphoprotein</keyword>
<dbReference type="Gene3D" id="3.40.50.2300">
    <property type="match status" value="1"/>
</dbReference>
<keyword evidence="4" id="KW-0902">Two-component regulatory system</keyword>
<protein>
    <submittedName>
        <fullName evidence="11">Two-component system, response regulator YesN</fullName>
    </submittedName>
</protein>
<organism evidence="11 12">
    <name type="scientific">Dethiosulfatibacter aminovorans DSM 17477</name>
    <dbReference type="NCBI Taxonomy" id="1121476"/>
    <lineage>
        <taxon>Bacteria</taxon>
        <taxon>Bacillati</taxon>
        <taxon>Bacillota</taxon>
        <taxon>Tissierellia</taxon>
        <taxon>Dethiosulfatibacter</taxon>
    </lineage>
</organism>
<keyword evidence="6" id="KW-0238">DNA-binding</keyword>
<dbReference type="InterPro" id="IPR020449">
    <property type="entry name" value="Tscrpt_reg_AraC-type_HTH"/>
</dbReference>
<evidence type="ECO:0000256" key="8">
    <source>
        <dbReference type="PROSITE-ProRule" id="PRU00169"/>
    </source>
</evidence>
<evidence type="ECO:0000256" key="1">
    <source>
        <dbReference type="ARBA" id="ARBA00004496"/>
    </source>
</evidence>
<dbReference type="InterPro" id="IPR009057">
    <property type="entry name" value="Homeodomain-like_sf"/>
</dbReference>
<feature type="domain" description="HTH araC/xylS-type" evidence="9">
    <location>
        <begin position="264"/>
        <end position="363"/>
    </location>
</feature>
<dbReference type="AlphaFoldDB" id="A0A1M6M1H8"/>
<dbReference type="SUPFAM" id="SSF46689">
    <property type="entry name" value="Homeodomain-like"/>
    <property type="match status" value="1"/>
</dbReference>
<name>A0A1M6M1H8_9FIRM</name>
<dbReference type="InterPro" id="IPR051552">
    <property type="entry name" value="HptR"/>
</dbReference>
<dbReference type="InterPro" id="IPR018060">
    <property type="entry name" value="HTH_AraC"/>
</dbReference>
<dbReference type="InterPro" id="IPR001789">
    <property type="entry name" value="Sig_transdc_resp-reg_receiver"/>
</dbReference>
<dbReference type="Pfam" id="PF12833">
    <property type="entry name" value="HTH_18"/>
    <property type="match status" value="1"/>
</dbReference>
<dbReference type="EMBL" id="FQZL01000036">
    <property type="protein sequence ID" value="SHJ77329.1"/>
    <property type="molecule type" value="Genomic_DNA"/>
</dbReference>
<keyword evidence="5" id="KW-0805">Transcription regulation</keyword>
<dbReference type="GO" id="GO:0043565">
    <property type="term" value="F:sequence-specific DNA binding"/>
    <property type="evidence" value="ECO:0007669"/>
    <property type="project" value="InterPro"/>
</dbReference>
<dbReference type="SMART" id="SM00448">
    <property type="entry name" value="REC"/>
    <property type="match status" value="1"/>
</dbReference>
<dbReference type="PANTHER" id="PTHR42713:SF3">
    <property type="entry name" value="TRANSCRIPTIONAL REGULATORY PROTEIN HPTR"/>
    <property type="match status" value="1"/>
</dbReference>
<dbReference type="PROSITE" id="PS01124">
    <property type="entry name" value="HTH_ARAC_FAMILY_2"/>
    <property type="match status" value="1"/>
</dbReference>
<dbReference type="PANTHER" id="PTHR42713">
    <property type="entry name" value="HISTIDINE KINASE-RELATED"/>
    <property type="match status" value="1"/>
</dbReference>
<dbReference type="GO" id="GO:0005737">
    <property type="term" value="C:cytoplasm"/>
    <property type="evidence" value="ECO:0007669"/>
    <property type="project" value="UniProtKB-SubCell"/>
</dbReference>
<dbReference type="GO" id="GO:0003700">
    <property type="term" value="F:DNA-binding transcription factor activity"/>
    <property type="evidence" value="ECO:0007669"/>
    <property type="project" value="InterPro"/>
</dbReference>
<dbReference type="GO" id="GO:0000160">
    <property type="term" value="P:phosphorelay signal transduction system"/>
    <property type="evidence" value="ECO:0007669"/>
    <property type="project" value="UniProtKB-KW"/>
</dbReference>
<evidence type="ECO:0000259" key="9">
    <source>
        <dbReference type="PROSITE" id="PS01124"/>
    </source>
</evidence>
<dbReference type="SUPFAM" id="SSF52172">
    <property type="entry name" value="CheY-like"/>
    <property type="match status" value="1"/>
</dbReference>
<comment type="subcellular location">
    <subcellularLocation>
        <location evidence="1">Cytoplasm</location>
    </subcellularLocation>
</comment>
<evidence type="ECO:0000256" key="2">
    <source>
        <dbReference type="ARBA" id="ARBA00022490"/>
    </source>
</evidence>
<dbReference type="RefSeq" id="WP_073050693.1">
    <property type="nucleotide sequence ID" value="NZ_FQZL01000036.1"/>
</dbReference>
<feature type="domain" description="Response regulatory" evidence="10">
    <location>
        <begin position="5"/>
        <end position="123"/>
    </location>
</feature>
<sequence>MDKLKVLIADDEKIVREGLRQYIDWDEYNMQVVATAENGEIALSIINEQKIDLLITDISMPLVDGMDIINELKDKDDAPIVILISGYSDFKYAQTALRSAIVEDYILKPIDFDIMDSVLVKVSNKITSSQVNVQFPVLDQDEWKEFTRTSAMTIMKSQKSIVAKVERGAVDEAIEEFAGVMDRCKIKDRSSNYMRRYSIELALSICELTLDKVESAVLFANDPVRQITELSTEDEVFDYVRNIMIKADQELRKMDSESTSILIQSVLKFLNENYSNSSLSLNMIAENHNVTPSYLSNKFKEEVCINFIKYLNGIRIKKAKELLADISLKVYMVSSDVGYDDVRYFSRIFRKYTGYTPTEYQKKITYSSIE</sequence>
<feature type="modified residue" description="4-aspartylphosphate" evidence="8">
    <location>
        <position position="57"/>
    </location>
</feature>
<keyword evidence="2" id="KW-0963">Cytoplasm</keyword>
<dbReference type="STRING" id="1121476.SAMN02745751_03333"/>
<keyword evidence="7" id="KW-0804">Transcription</keyword>
<evidence type="ECO:0000259" key="10">
    <source>
        <dbReference type="PROSITE" id="PS50110"/>
    </source>
</evidence>
<accession>A0A1M6M1H8</accession>
<dbReference type="Proteomes" id="UP000184052">
    <property type="component" value="Unassembled WGS sequence"/>
</dbReference>
<evidence type="ECO:0000256" key="6">
    <source>
        <dbReference type="ARBA" id="ARBA00023125"/>
    </source>
</evidence>
<evidence type="ECO:0000256" key="5">
    <source>
        <dbReference type="ARBA" id="ARBA00023015"/>
    </source>
</evidence>
<reference evidence="11 12" key="1">
    <citation type="submission" date="2016-11" db="EMBL/GenBank/DDBJ databases">
        <authorList>
            <person name="Jaros S."/>
            <person name="Januszkiewicz K."/>
            <person name="Wedrychowicz H."/>
        </authorList>
    </citation>
    <scope>NUCLEOTIDE SEQUENCE [LARGE SCALE GENOMIC DNA]</scope>
    <source>
        <strain evidence="11 12">DSM 17477</strain>
    </source>
</reference>
<dbReference type="SMART" id="SM00342">
    <property type="entry name" value="HTH_ARAC"/>
    <property type="match status" value="1"/>
</dbReference>
<dbReference type="PROSITE" id="PS00041">
    <property type="entry name" value="HTH_ARAC_FAMILY_1"/>
    <property type="match status" value="1"/>
</dbReference>
<dbReference type="Pfam" id="PF00072">
    <property type="entry name" value="Response_reg"/>
    <property type="match status" value="1"/>
</dbReference>
<gene>
    <name evidence="11" type="ORF">SAMN02745751_03333</name>
</gene>
<dbReference type="PROSITE" id="PS50110">
    <property type="entry name" value="RESPONSE_REGULATORY"/>
    <property type="match status" value="1"/>
</dbReference>
<dbReference type="CDD" id="cd17536">
    <property type="entry name" value="REC_YesN-like"/>
    <property type="match status" value="1"/>
</dbReference>
<dbReference type="PRINTS" id="PR00032">
    <property type="entry name" value="HTHARAC"/>
</dbReference>
<dbReference type="InterPro" id="IPR011006">
    <property type="entry name" value="CheY-like_superfamily"/>
</dbReference>
<dbReference type="OrthoDB" id="9759232at2"/>
<proteinExistence type="predicted"/>
<evidence type="ECO:0000256" key="4">
    <source>
        <dbReference type="ARBA" id="ARBA00023012"/>
    </source>
</evidence>
<keyword evidence="12" id="KW-1185">Reference proteome</keyword>
<dbReference type="InterPro" id="IPR018062">
    <property type="entry name" value="HTH_AraC-typ_CS"/>
</dbReference>
<evidence type="ECO:0000313" key="11">
    <source>
        <dbReference type="EMBL" id="SHJ77329.1"/>
    </source>
</evidence>
<evidence type="ECO:0000313" key="12">
    <source>
        <dbReference type="Proteomes" id="UP000184052"/>
    </source>
</evidence>
<dbReference type="Gene3D" id="1.10.10.60">
    <property type="entry name" value="Homeodomain-like"/>
    <property type="match status" value="2"/>
</dbReference>